<proteinExistence type="predicted"/>
<protein>
    <submittedName>
        <fullName evidence="2">Uncharacterized protein</fullName>
    </submittedName>
</protein>
<evidence type="ECO:0000313" key="2">
    <source>
        <dbReference type="EMBL" id="ANM61039.1"/>
    </source>
</evidence>
<dbReference type="Araport" id="AT1G26225"/>
<keyword evidence="3" id="KW-1185">Reference proteome</keyword>
<dbReference type="OrthoDB" id="10275847at2759"/>
<dbReference type="ExpressionAtlas" id="A0A1P8AWJ9">
    <property type="expression patterns" value="baseline"/>
</dbReference>
<gene>
    <name evidence="1 2" type="ordered locus">At1g26225</name>
</gene>
<reference evidence="3" key="2">
    <citation type="journal article" date="2017" name="Plant J.">
        <title>Araport11: a complete reannotation of the Arabidopsis thaliana reference genome.</title>
        <authorList>
            <person name="Cheng C.Y."/>
            <person name="Krishnakumar V."/>
            <person name="Chan A.P."/>
            <person name="Thibaud-Nissen F."/>
            <person name="Schobel S."/>
            <person name="Town C.D."/>
        </authorList>
    </citation>
    <scope>GENOME REANNOTATION</scope>
    <source>
        <strain evidence="3">cv. Columbia</strain>
    </source>
</reference>
<dbReference type="GeneID" id="28717268"/>
<dbReference type="AlphaFoldDB" id="A0A1P8AWJ9"/>
<dbReference type="InParanoid" id="A0A1P8AWJ9"/>
<accession>A0A1P8AWJ9</accession>
<dbReference type="KEGG" id="ath:AT1G26225"/>
<organism evidence="2 3">
    <name type="scientific">Arabidopsis thaliana</name>
    <name type="common">Mouse-ear cress</name>
    <dbReference type="NCBI Taxonomy" id="3702"/>
    <lineage>
        <taxon>Eukaryota</taxon>
        <taxon>Viridiplantae</taxon>
        <taxon>Streptophyta</taxon>
        <taxon>Embryophyta</taxon>
        <taxon>Tracheophyta</taxon>
        <taxon>Spermatophyta</taxon>
        <taxon>Magnoliopsida</taxon>
        <taxon>eudicotyledons</taxon>
        <taxon>Gunneridae</taxon>
        <taxon>Pentapetalae</taxon>
        <taxon>rosids</taxon>
        <taxon>malvids</taxon>
        <taxon>Brassicales</taxon>
        <taxon>Brassicaceae</taxon>
        <taxon>Camelineae</taxon>
        <taxon>Arabidopsis</taxon>
    </lineage>
</organism>
<name>A0A1P8AWJ9_ARATH</name>
<evidence type="ECO:0000313" key="1">
    <source>
        <dbReference type="Araport" id="AT1G26225"/>
    </source>
</evidence>
<dbReference type="Proteomes" id="UP000006548">
    <property type="component" value="Chromosome 1"/>
</dbReference>
<evidence type="ECO:0000313" key="3">
    <source>
        <dbReference type="Proteomes" id="UP000006548"/>
    </source>
</evidence>
<reference evidence="2 3" key="1">
    <citation type="journal article" date="2000" name="Nature">
        <title>Sequence and analysis of chromosome 1 of the plant Arabidopsis thaliana.</title>
        <authorList>
            <person name="Theologis A."/>
            <person name="Ecker J.R."/>
            <person name="Palm C.J."/>
            <person name="Federspiel N.A."/>
            <person name="Kaul S."/>
            <person name="White O."/>
            <person name="Alonso J."/>
            <person name="Altafi H."/>
            <person name="Araujo R."/>
            <person name="Bowman C.L."/>
            <person name="Brooks S.Y."/>
            <person name="Buehler E."/>
            <person name="Chan A."/>
            <person name="Chao Q."/>
            <person name="Chen H."/>
            <person name="Cheuk R.F."/>
            <person name="Chin C.W."/>
            <person name="Chung M.K."/>
            <person name="Conn L."/>
            <person name="Conway A.B."/>
            <person name="Conway A.R."/>
            <person name="Creasy T.H."/>
            <person name="Dewar K."/>
            <person name="Dunn P."/>
            <person name="Etgu P."/>
            <person name="Feldblyum T.V."/>
            <person name="Feng J."/>
            <person name="Fong B."/>
            <person name="Fujii C.Y."/>
            <person name="Gill J.E."/>
            <person name="Goldsmith A.D."/>
            <person name="Haas B."/>
            <person name="Hansen N.F."/>
            <person name="Hughes B."/>
            <person name="Huizar L."/>
            <person name="Hunter J.L."/>
            <person name="Jenkins J."/>
            <person name="Johnson-Hopson C."/>
            <person name="Khan S."/>
            <person name="Khaykin E."/>
            <person name="Kim C.J."/>
            <person name="Koo H.L."/>
            <person name="Kremenetskaia I."/>
            <person name="Kurtz D.B."/>
            <person name="Kwan A."/>
            <person name="Lam B."/>
            <person name="Langin-Hooper S."/>
            <person name="Lee A."/>
            <person name="Lee J.M."/>
            <person name="Lenz C.A."/>
            <person name="Li J.H."/>
            <person name="Li Y."/>
            <person name="Lin X."/>
            <person name="Liu S.X."/>
            <person name="Liu Z.A."/>
            <person name="Luros J.S."/>
            <person name="Maiti R."/>
            <person name="Marziali A."/>
            <person name="Militscher J."/>
            <person name="Miranda M."/>
            <person name="Nguyen M."/>
            <person name="Nierman W.C."/>
            <person name="Osborne B.I."/>
            <person name="Pai G."/>
            <person name="Peterson J."/>
            <person name="Pham P.K."/>
            <person name="Rizzo M."/>
            <person name="Rooney T."/>
            <person name="Rowley D."/>
            <person name="Sakano H."/>
            <person name="Salzberg S.L."/>
            <person name="Schwartz J.R."/>
            <person name="Shinn P."/>
            <person name="Southwick A.M."/>
            <person name="Sun H."/>
            <person name="Tallon L.J."/>
            <person name="Tambunga G."/>
            <person name="Toriumi M.J."/>
            <person name="Town C.D."/>
            <person name="Utterback T."/>
            <person name="Van Aken S."/>
            <person name="Vaysberg M."/>
            <person name="Vysotskaia V.S."/>
            <person name="Walker M."/>
            <person name="Wu D."/>
            <person name="Yu G."/>
            <person name="Fraser C.M."/>
            <person name="Venter J.C."/>
            <person name="Davis R.W."/>
        </authorList>
    </citation>
    <scope>NUCLEOTIDE SEQUENCE [LARGE SCALE GENOMIC DNA]</scope>
    <source>
        <strain evidence="3">cv. Columbia</strain>
    </source>
</reference>
<dbReference type="TAIR" id="AT1G26225"/>
<dbReference type="RefSeq" id="NP_001323283.1">
    <property type="nucleotide sequence ID" value="NM_001332698.1"/>
</dbReference>
<sequence>MQKHRSKRAQYISHVVLPWLDQLYQPTSDLHIDSLQHCNRTWCFCSIRPADFRS</sequence>
<dbReference type="EMBL" id="CP002684">
    <property type="protein sequence ID" value="ANM61039.1"/>
    <property type="molecule type" value="Genomic_DNA"/>
</dbReference>